<reference evidence="2" key="1">
    <citation type="journal article" date="2023" name="Nat. Commun.">
        <title>Diploid and tetraploid genomes of Acorus and the evolution of monocots.</title>
        <authorList>
            <person name="Ma L."/>
            <person name="Liu K.W."/>
            <person name="Li Z."/>
            <person name="Hsiao Y.Y."/>
            <person name="Qi Y."/>
            <person name="Fu T."/>
            <person name="Tang G.D."/>
            <person name="Zhang D."/>
            <person name="Sun W.H."/>
            <person name="Liu D.K."/>
            <person name="Li Y."/>
            <person name="Chen G.Z."/>
            <person name="Liu X.D."/>
            <person name="Liao X.Y."/>
            <person name="Jiang Y.T."/>
            <person name="Yu X."/>
            <person name="Hao Y."/>
            <person name="Huang J."/>
            <person name="Zhao X.W."/>
            <person name="Ke S."/>
            <person name="Chen Y.Y."/>
            <person name="Wu W.L."/>
            <person name="Hsu J.L."/>
            <person name="Lin Y.F."/>
            <person name="Huang M.D."/>
            <person name="Li C.Y."/>
            <person name="Huang L."/>
            <person name="Wang Z.W."/>
            <person name="Zhao X."/>
            <person name="Zhong W.Y."/>
            <person name="Peng D.H."/>
            <person name="Ahmad S."/>
            <person name="Lan S."/>
            <person name="Zhang J.S."/>
            <person name="Tsai W.C."/>
            <person name="Van de Peer Y."/>
            <person name="Liu Z.J."/>
        </authorList>
    </citation>
    <scope>NUCLEOTIDE SEQUENCE</scope>
    <source>
        <strain evidence="2">SCP</strain>
    </source>
</reference>
<keyword evidence="3" id="KW-1185">Reference proteome</keyword>
<dbReference type="AlphaFoldDB" id="A0AAV9AR98"/>
<feature type="region of interest" description="Disordered" evidence="1">
    <location>
        <begin position="1"/>
        <end position="31"/>
    </location>
</feature>
<dbReference type="EMBL" id="JAUJYN010000007">
    <property type="protein sequence ID" value="KAK1266688.1"/>
    <property type="molecule type" value="Genomic_DNA"/>
</dbReference>
<sequence>MRCRDRESPPRHPHLLRRTSQQEEEDKEHNQGCHALLRLLIHWKPPQEAPQEINIHEPLEPPRDGERWKGSFDGGGRNEKTLLVSPTQMLSFSD</sequence>
<organism evidence="2 3">
    <name type="scientific">Acorus gramineus</name>
    <name type="common">Dwarf sweet flag</name>
    <dbReference type="NCBI Taxonomy" id="55184"/>
    <lineage>
        <taxon>Eukaryota</taxon>
        <taxon>Viridiplantae</taxon>
        <taxon>Streptophyta</taxon>
        <taxon>Embryophyta</taxon>
        <taxon>Tracheophyta</taxon>
        <taxon>Spermatophyta</taxon>
        <taxon>Magnoliopsida</taxon>
        <taxon>Liliopsida</taxon>
        <taxon>Acoraceae</taxon>
        <taxon>Acorus</taxon>
    </lineage>
</organism>
<reference evidence="2" key="2">
    <citation type="submission" date="2023-06" db="EMBL/GenBank/DDBJ databases">
        <authorList>
            <person name="Ma L."/>
            <person name="Liu K.-W."/>
            <person name="Li Z."/>
            <person name="Hsiao Y.-Y."/>
            <person name="Qi Y."/>
            <person name="Fu T."/>
            <person name="Tang G."/>
            <person name="Zhang D."/>
            <person name="Sun W.-H."/>
            <person name="Liu D.-K."/>
            <person name="Li Y."/>
            <person name="Chen G.-Z."/>
            <person name="Liu X.-D."/>
            <person name="Liao X.-Y."/>
            <person name="Jiang Y.-T."/>
            <person name="Yu X."/>
            <person name="Hao Y."/>
            <person name="Huang J."/>
            <person name="Zhao X.-W."/>
            <person name="Ke S."/>
            <person name="Chen Y.-Y."/>
            <person name="Wu W.-L."/>
            <person name="Hsu J.-L."/>
            <person name="Lin Y.-F."/>
            <person name="Huang M.-D."/>
            <person name="Li C.-Y."/>
            <person name="Huang L."/>
            <person name="Wang Z.-W."/>
            <person name="Zhao X."/>
            <person name="Zhong W.-Y."/>
            <person name="Peng D.-H."/>
            <person name="Ahmad S."/>
            <person name="Lan S."/>
            <person name="Zhang J.-S."/>
            <person name="Tsai W.-C."/>
            <person name="Van De Peer Y."/>
            <person name="Liu Z.-J."/>
        </authorList>
    </citation>
    <scope>NUCLEOTIDE SEQUENCE</scope>
    <source>
        <strain evidence="2">SCP</strain>
        <tissue evidence="2">Leaves</tissue>
    </source>
</reference>
<feature type="compositionally biased region" description="Basic and acidic residues" evidence="1">
    <location>
        <begin position="1"/>
        <end position="10"/>
    </location>
</feature>
<dbReference type="Proteomes" id="UP001179952">
    <property type="component" value="Unassembled WGS sequence"/>
</dbReference>
<evidence type="ECO:0000256" key="1">
    <source>
        <dbReference type="SAM" id="MobiDB-lite"/>
    </source>
</evidence>
<feature type="compositionally biased region" description="Polar residues" evidence="1">
    <location>
        <begin position="84"/>
        <end position="94"/>
    </location>
</feature>
<protein>
    <submittedName>
        <fullName evidence="2">Uncharacterized protein</fullName>
    </submittedName>
</protein>
<name>A0AAV9AR98_ACOGR</name>
<feature type="region of interest" description="Disordered" evidence="1">
    <location>
        <begin position="48"/>
        <end position="94"/>
    </location>
</feature>
<gene>
    <name evidence="2" type="ORF">QJS04_geneDACA015252</name>
</gene>
<comment type="caution">
    <text evidence="2">The sequence shown here is derived from an EMBL/GenBank/DDBJ whole genome shotgun (WGS) entry which is preliminary data.</text>
</comment>
<feature type="compositionally biased region" description="Basic and acidic residues" evidence="1">
    <location>
        <begin position="54"/>
        <end position="80"/>
    </location>
</feature>
<proteinExistence type="predicted"/>
<evidence type="ECO:0000313" key="3">
    <source>
        <dbReference type="Proteomes" id="UP001179952"/>
    </source>
</evidence>
<evidence type="ECO:0000313" key="2">
    <source>
        <dbReference type="EMBL" id="KAK1266688.1"/>
    </source>
</evidence>
<accession>A0AAV9AR98</accession>